<keyword evidence="3" id="KW-1185">Reference proteome</keyword>
<evidence type="ECO:0000313" key="2">
    <source>
        <dbReference type="EMBL" id="GCC32596.1"/>
    </source>
</evidence>
<protein>
    <submittedName>
        <fullName evidence="2">Uncharacterized protein</fullName>
    </submittedName>
</protein>
<feature type="region of interest" description="Disordered" evidence="1">
    <location>
        <begin position="45"/>
        <end position="73"/>
    </location>
</feature>
<dbReference type="EMBL" id="BEZZ01000447">
    <property type="protein sequence ID" value="GCC32596.1"/>
    <property type="molecule type" value="Genomic_DNA"/>
</dbReference>
<name>A0A401SQF0_CHIPU</name>
<evidence type="ECO:0000256" key="1">
    <source>
        <dbReference type="SAM" id="MobiDB-lite"/>
    </source>
</evidence>
<organism evidence="2 3">
    <name type="scientific">Chiloscyllium punctatum</name>
    <name type="common">Brownbanded bambooshark</name>
    <name type="synonym">Hemiscyllium punctatum</name>
    <dbReference type="NCBI Taxonomy" id="137246"/>
    <lineage>
        <taxon>Eukaryota</taxon>
        <taxon>Metazoa</taxon>
        <taxon>Chordata</taxon>
        <taxon>Craniata</taxon>
        <taxon>Vertebrata</taxon>
        <taxon>Chondrichthyes</taxon>
        <taxon>Elasmobranchii</taxon>
        <taxon>Galeomorphii</taxon>
        <taxon>Galeoidea</taxon>
        <taxon>Orectolobiformes</taxon>
        <taxon>Hemiscylliidae</taxon>
        <taxon>Chiloscyllium</taxon>
    </lineage>
</organism>
<sequence>MPIQTCTDTSGVGGAYGAGAIAGEPAAPPPRCRTMDGTWNVALGRARRSTPRSKAATSFVLPQPLVQNNHQQS</sequence>
<accession>A0A401SQF0</accession>
<proteinExistence type="predicted"/>
<dbReference type="Proteomes" id="UP000287033">
    <property type="component" value="Unassembled WGS sequence"/>
</dbReference>
<feature type="compositionally biased region" description="Polar residues" evidence="1">
    <location>
        <begin position="1"/>
        <end position="10"/>
    </location>
</feature>
<comment type="caution">
    <text evidence="2">The sequence shown here is derived from an EMBL/GenBank/DDBJ whole genome shotgun (WGS) entry which is preliminary data.</text>
</comment>
<dbReference type="AlphaFoldDB" id="A0A401SQF0"/>
<gene>
    <name evidence="2" type="ORF">chiPu_0011059</name>
</gene>
<evidence type="ECO:0000313" key="3">
    <source>
        <dbReference type="Proteomes" id="UP000287033"/>
    </source>
</evidence>
<feature type="region of interest" description="Disordered" evidence="1">
    <location>
        <begin position="1"/>
        <end position="32"/>
    </location>
</feature>
<reference evidence="2 3" key="1">
    <citation type="journal article" date="2018" name="Nat. Ecol. Evol.">
        <title>Shark genomes provide insights into elasmobranch evolution and the origin of vertebrates.</title>
        <authorList>
            <person name="Hara Y"/>
            <person name="Yamaguchi K"/>
            <person name="Onimaru K"/>
            <person name="Kadota M"/>
            <person name="Koyanagi M"/>
            <person name="Keeley SD"/>
            <person name="Tatsumi K"/>
            <person name="Tanaka K"/>
            <person name="Motone F"/>
            <person name="Kageyama Y"/>
            <person name="Nozu R"/>
            <person name="Adachi N"/>
            <person name="Nishimura O"/>
            <person name="Nakagawa R"/>
            <person name="Tanegashima C"/>
            <person name="Kiyatake I"/>
            <person name="Matsumoto R"/>
            <person name="Murakumo K"/>
            <person name="Nishida K"/>
            <person name="Terakita A"/>
            <person name="Kuratani S"/>
            <person name="Sato K"/>
            <person name="Hyodo S Kuraku.S."/>
        </authorList>
    </citation>
    <scope>NUCLEOTIDE SEQUENCE [LARGE SCALE GENOMIC DNA]</scope>
</reference>